<evidence type="ECO:0000313" key="6">
    <source>
        <dbReference type="Proteomes" id="UP000225277"/>
    </source>
</evidence>
<evidence type="ECO:0000256" key="2">
    <source>
        <dbReference type="SAM" id="MobiDB-lite"/>
    </source>
</evidence>
<dbReference type="InterPro" id="IPR011043">
    <property type="entry name" value="Gal_Oxase/kelch_b-propeller"/>
</dbReference>
<dbReference type="PROSITE" id="PS51212">
    <property type="entry name" value="WSC"/>
    <property type="match status" value="4"/>
</dbReference>
<proteinExistence type="predicted"/>
<feature type="compositionally biased region" description="Low complexity" evidence="2">
    <location>
        <begin position="250"/>
        <end position="314"/>
    </location>
</feature>
<dbReference type="EMBL" id="FJUY01000012">
    <property type="protein sequence ID" value="CZT21975.1"/>
    <property type="molecule type" value="Genomic_DNA"/>
</dbReference>
<evidence type="ECO:0000256" key="1">
    <source>
        <dbReference type="ARBA" id="ARBA00022729"/>
    </source>
</evidence>
<protein>
    <submittedName>
        <fullName evidence="5">Related to glyoxal oxidase</fullName>
    </submittedName>
</protein>
<dbReference type="PANTHER" id="PTHR32208:SF105">
    <property type="entry name" value="COPPER RADICAL OXIDASE"/>
    <property type="match status" value="1"/>
</dbReference>
<dbReference type="Gene3D" id="2.60.40.10">
    <property type="entry name" value="Immunoglobulins"/>
    <property type="match status" value="1"/>
</dbReference>
<feature type="domain" description="WSC" evidence="4">
    <location>
        <begin position="41"/>
        <end position="134"/>
    </location>
</feature>
<accession>A0A2D3V5L5</accession>
<dbReference type="InterPro" id="IPR014756">
    <property type="entry name" value="Ig_E-set"/>
</dbReference>
<feature type="signal peptide" evidence="3">
    <location>
        <begin position="1"/>
        <end position="20"/>
    </location>
</feature>
<gene>
    <name evidence="5" type="ORF">RCC_07844</name>
</gene>
<evidence type="ECO:0000313" key="5">
    <source>
        <dbReference type="EMBL" id="CZT21975.1"/>
    </source>
</evidence>
<keyword evidence="6" id="KW-1185">Reference proteome</keyword>
<feature type="domain" description="WSC" evidence="4">
    <location>
        <begin position="437"/>
        <end position="540"/>
    </location>
</feature>
<dbReference type="Pfam" id="PF01822">
    <property type="entry name" value="WSC"/>
    <property type="match status" value="4"/>
</dbReference>
<dbReference type="PANTHER" id="PTHR32208">
    <property type="entry name" value="SECRETED PROTEIN-RELATED"/>
    <property type="match status" value="1"/>
</dbReference>
<sequence length="1069" mass="112214">MGPALPLVGILACLMAFVASNPIEIRANQLSPAANASLPTGWSYIGCYNESNPRALSSASFANTTTMTGALCTAYCNNKGYVYGATEYASECYCGNKLSAPTSLQNDTKCAMGCAGNSSESCGGPNYLSVYFANKDAPKGPGINPGPPGWTSYKCWTDSTNARTLSKGMSTPGGSSNMSVGLCTGACSAAGYTLAGVEYAGECFCDNFVANTAKQAEDMSCNMPCNGNASEFCGAGNFLNLYAFGNAQPTTQPVSTSKTSSSTSATAPQSSKSSMTTQSSKSSTITQSSMSSASTQTSTSSTAATASPPAATPSGGVNSTAILPFKYQGCYTDSNANGRSLTSQQPDSQKMTVESCIAQCSSNGYHIAGLQYSSQCFCDNYLHNSPSLVSDSDCSMACAGNPGEKCGAGNRNSIYSNGTLSNATSPSFLTDVQLPANWTYTGCLIDNFNGNKRSLPYFMEFPTINSNTLCIKTCQQYGFTVAGTEYGKQCFCGDAQNYIDAGASFIANSSCNMRCANDTAGSNGGEICGGQNAISLYTWKVPFDQWSYATGNEAGKYVNTVGGVVIPLITAPARNGKVTFVEKYGTGPPNSTGAYELDPSQLSDFNKAWRTLHVKTDVFCAASLTLPDRAGRQINVGGWSAPSTKGIRLYWPDGSPGVPGTNDFEEDVNTLALQAGRWYPSTMTMANGSILVMGGEDGSNGKPVPSLEVLPQAGGLLDCDYLRRTDPNNLYPFLIVLPSGNIFVGYYNEALLLDPGTLQPVRQLPNMPCSVNAPGSGRTYPFEGAAMILPQVAPYNEPLQILICGGSGPGVAVALDNCITIAPDQPNANWTIERMPSKRVMPYMAALPDGTYLITGGAHQGVAGFGLATDPNLNAVLYDPSKAPGKRMTVVANTTIARLYHSQAVLLDDGSVLISGSDPEDNVNPQEYRNEIFLPPYLLGNKPRPAFTCKDQDWAYGSSYTFTVSSTGSGGSLRAVAMGSVASTHGNSMGQRTFFLATSCSGNSCTVTAPPNANVCPPAWFQIFLLDGRKVPSTAVWVRIGGDPAQLGNWPNATTGFHLPGMGPVQRLF</sequence>
<dbReference type="OrthoDB" id="2019572at2759"/>
<name>A0A2D3V5L5_9PEZI</name>
<dbReference type="STRING" id="112498.A0A2D3V5L5"/>
<dbReference type="InterPro" id="IPR002889">
    <property type="entry name" value="WSC_carb-bd"/>
</dbReference>
<dbReference type="SUPFAM" id="SSF50965">
    <property type="entry name" value="Galactose oxidase, central domain"/>
    <property type="match status" value="1"/>
</dbReference>
<dbReference type="Pfam" id="PF09118">
    <property type="entry name" value="GO-like_E_set"/>
    <property type="match status" value="1"/>
</dbReference>
<dbReference type="CDD" id="cd02851">
    <property type="entry name" value="E_set_GO_C"/>
    <property type="match status" value="1"/>
</dbReference>
<feature type="chain" id="PRO_5013615625" evidence="3">
    <location>
        <begin position="21"/>
        <end position="1069"/>
    </location>
</feature>
<dbReference type="InterPro" id="IPR009880">
    <property type="entry name" value="Glyoxal_oxidase_N"/>
</dbReference>
<organism evidence="5 6">
    <name type="scientific">Ramularia collo-cygni</name>
    <dbReference type="NCBI Taxonomy" id="112498"/>
    <lineage>
        <taxon>Eukaryota</taxon>
        <taxon>Fungi</taxon>
        <taxon>Dikarya</taxon>
        <taxon>Ascomycota</taxon>
        <taxon>Pezizomycotina</taxon>
        <taxon>Dothideomycetes</taxon>
        <taxon>Dothideomycetidae</taxon>
        <taxon>Mycosphaerellales</taxon>
        <taxon>Mycosphaerellaceae</taxon>
        <taxon>Ramularia</taxon>
    </lineage>
</organism>
<reference evidence="5 6" key="1">
    <citation type="submission" date="2016-03" db="EMBL/GenBank/DDBJ databases">
        <authorList>
            <person name="Ploux O."/>
        </authorList>
    </citation>
    <scope>NUCLEOTIDE SEQUENCE [LARGE SCALE GENOMIC DNA]</scope>
    <source>
        <strain evidence="5 6">URUG2</strain>
    </source>
</reference>
<feature type="region of interest" description="Disordered" evidence="2">
    <location>
        <begin position="250"/>
        <end position="317"/>
    </location>
</feature>
<dbReference type="Pfam" id="PF07250">
    <property type="entry name" value="Glyoxal_oxid_N"/>
    <property type="match status" value="1"/>
</dbReference>
<dbReference type="SMART" id="SM00321">
    <property type="entry name" value="WSC"/>
    <property type="match status" value="4"/>
</dbReference>
<dbReference type="InterPro" id="IPR037293">
    <property type="entry name" value="Gal_Oxidase_central_sf"/>
</dbReference>
<evidence type="ECO:0000259" key="4">
    <source>
        <dbReference type="PROSITE" id="PS51212"/>
    </source>
</evidence>
<dbReference type="Gene3D" id="2.130.10.80">
    <property type="entry name" value="Galactose oxidase/kelch, beta-propeller"/>
    <property type="match status" value="1"/>
</dbReference>
<dbReference type="AlphaFoldDB" id="A0A2D3V5L5"/>
<feature type="domain" description="WSC" evidence="4">
    <location>
        <begin position="149"/>
        <end position="245"/>
    </location>
</feature>
<dbReference type="Proteomes" id="UP000225277">
    <property type="component" value="Unassembled WGS sequence"/>
</dbReference>
<feature type="domain" description="WSC" evidence="4">
    <location>
        <begin position="324"/>
        <end position="418"/>
    </location>
</feature>
<dbReference type="InterPro" id="IPR015202">
    <property type="entry name" value="GO-like_E_set"/>
</dbReference>
<evidence type="ECO:0000256" key="3">
    <source>
        <dbReference type="SAM" id="SignalP"/>
    </source>
</evidence>
<dbReference type="SUPFAM" id="SSF81296">
    <property type="entry name" value="E set domains"/>
    <property type="match status" value="1"/>
</dbReference>
<dbReference type="InterPro" id="IPR013783">
    <property type="entry name" value="Ig-like_fold"/>
</dbReference>
<feature type="unsure residue" description="D or N" evidence="5">
    <location>
        <position position="726"/>
    </location>
</feature>
<keyword evidence="1 3" id="KW-0732">Signal</keyword>